<accession>A0A0C9SK45</accession>
<dbReference type="Proteomes" id="UP000053263">
    <property type="component" value="Unassembled WGS sequence"/>
</dbReference>
<dbReference type="AlphaFoldDB" id="A0A0C9SK45"/>
<evidence type="ECO:0000256" key="1">
    <source>
        <dbReference type="SAM" id="MobiDB-lite"/>
    </source>
</evidence>
<evidence type="ECO:0000313" key="3">
    <source>
        <dbReference type="Proteomes" id="UP000053263"/>
    </source>
</evidence>
<organism evidence="2 3">
    <name type="scientific">Plicaturopsis crispa FD-325 SS-3</name>
    <dbReference type="NCBI Taxonomy" id="944288"/>
    <lineage>
        <taxon>Eukaryota</taxon>
        <taxon>Fungi</taxon>
        <taxon>Dikarya</taxon>
        <taxon>Basidiomycota</taxon>
        <taxon>Agaricomycotina</taxon>
        <taxon>Agaricomycetes</taxon>
        <taxon>Agaricomycetidae</taxon>
        <taxon>Amylocorticiales</taxon>
        <taxon>Amylocorticiaceae</taxon>
        <taxon>Plicatura</taxon>
        <taxon>Plicaturopsis crispa</taxon>
    </lineage>
</organism>
<gene>
    <name evidence="2" type="ORF">PLICRDRAFT_180707</name>
</gene>
<name>A0A0C9SK45_PLICR</name>
<proteinExistence type="predicted"/>
<keyword evidence="3" id="KW-1185">Reference proteome</keyword>
<dbReference type="HOGENOM" id="CLU_737927_0_0_1"/>
<reference evidence="2 3" key="1">
    <citation type="submission" date="2014-06" db="EMBL/GenBank/DDBJ databases">
        <title>Evolutionary Origins and Diversification of the Mycorrhizal Mutualists.</title>
        <authorList>
            <consortium name="DOE Joint Genome Institute"/>
            <consortium name="Mycorrhizal Genomics Consortium"/>
            <person name="Kohler A."/>
            <person name="Kuo A."/>
            <person name="Nagy L.G."/>
            <person name="Floudas D."/>
            <person name="Copeland A."/>
            <person name="Barry K.W."/>
            <person name="Cichocki N."/>
            <person name="Veneault-Fourrey C."/>
            <person name="LaButti K."/>
            <person name="Lindquist E.A."/>
            <person name="Lipzen A."/>
            <person name="Lundell T."/>
            <person name="Morin E."/>
            <person name="Murat C."/>
            <person name="Riley R."/>
            <person name="Ohm R."/>
            <person name="Sun H."/>
            <person name="Tunlid A."/>
            <person name="Henrissat B."/>
            <person name="Grigoriev I.V."/>
            <person name="Hibbett D.S."/>
            <person name="Martin F."/>
        </authorList>
    </citation>
    <scope>NUCLEOTIDE SEQUENCE [LARGE SCALE GENOMIC DNA]</scope>
    <source>
        <strain evidence="2 3">FD-325 SS-3</strain>
    </source>
</reference>
<sequence length="375" mass="41940">MGTYEIETHFSARKTDVWSVRKGVRRRRARPRRNPAEFENDKRASFFVFTLRRRRPRPPRPSTLQRRPTPCNFAGGTVYLSSFKSHITAPHAHTTHITRTHHPRRTHPRRTTHIPTAHAPALPSPSCTPPRTHLRPPRCLHPHHRASCNACAGNATADTASLQLDGIAGRWFPHIAPQPRILAHLVLTPRVHAPRVLAARALLVLAARAFLVLAARVLALPRPRMTLPPHPRPRSLVLALRVPLVLAVRVVTPHVIAPTSSHPRPCTPRPGTPRPPRPRPHSHVLAPRVPRVCAPLVLAPRVFAPVSSPSPSPPPSFSLSRSSPSRTPYFRPPRSRSYPHVLFLSYFLLSSDNIHVSMFVTCHVAMTKQCHPPLL</sequence>
<dbReference type="EMBL" id="KN832583">
    <property type="protein sequence ID" value="KII83096.1"/>
    <property type="molecule type" value="Genomic_DNA"/>
</dbReference>
<feature type="compositionally biased region" description="Low complexity" evidence="1">
    <location>
        <begin position="317"/>
        <end position="329"/>
    </location>
</feature>
<feature type="region of interest" description="Disordered" evidence="1">
    <location>
        <begin position="306"/>
        <end position="331"/>
    </location>
</feature>
<feature type="compositionally biased region" description="Basic residues" evidence="1">
    <location>
        <begin position="94"/>
        <end position="112"/>
    </location>
</feature>
<evidence type="ECO:0000313" key="2">
    <source>
        <dbReference type="EMBL" id="KII83096.1"/>
    </source>
</evidence>
<feature type="region of interest" description="Disordered" evidence="1">
    <location>
        <begin position="94"/>
        <end position="130"/>
    </location>
</feature>
<feature type="compositionally biased region" description="Pro residues" evidence="1">
    <location>
        <begin position="265"/>
        <end position="275"/>
    </location>
</feature>
<feature type="region of interest" description="Disordered" evidence="1">
    <location>
        <begin position="258"/>
        <end position="284"/>
    </location>
</feature>
<protein>
    <submittedName>
        <fullName evidence="2">Unplaced genomic scaffold PLICRscaffold_30, whole genome shotgun sequence</fullName>
    </submittedName>
</protein>